<evidence type="ECO:0000259" key="8">
    <source>
        <dbReference type="Pfam" id="PF17042"/>
    </source>
</evidence>
<organism evidence="9 10">
    <name type="scientific">Gordoniibacillus kamchatkensis</name>
    <dbReference type="NCBI Taxonomy" id="1590651"/>
    <lineage>
        <taxon>Bacteria</taxon>
        <taxon>Bacillati</taxon>
        <taxon>Bacillota</taxon>
        <taxon>Bacilli</taxon>
        <taxon>Bacillales</taxon>
        <taxon>Paenibacillaceae</taxon>
        <taxon>Gordoniibacillus</taxon>
    </lineage>
</organism>
<evidence type="ECO:0000313" key="9">
    <source>
        <dbReference type="EMBL" id="KIL38413.1"/>
    </source>
</evidence>
<feature type="domain" description="Four-carbon acid sugar kinase N-terminal" evidence="7">
    <location>
        <begin position="2"/>
        <end position="227"/>
    </location>
</feature>
<dbReference type="InterPro" id="IPR042213">
    <property type="entry name" value="NBD_C_sf"/>
</dbReference>
<name>A0ABR5ABL1_9BACL</name>
<keyword evidence="6" id="KW-0119">Carbohydrate metabolism</keyword>
<evidence type="ECO:0008006" key="11">
    <source>
        <dbReference type="Google" id="ProtNLM"/>
    </source>
</evidence>
<dbReference type="InterPro" id="IPR010737">
    <property type="entry name" value="4-carb_acid_sugar_kinase_N"/>
</dbReference>
<evidence type="ECO:0000256" key="2">
    <source>
        <dbReference type="ARBA" id="ARBA00022679"/>
    </source>
</evidence>
<dbReference type="Pfam" id="PF17042">
    <property type="entry name" value="NBD_C"/>
    <property type="match status" value="1"/>
</dbReference>
<feature type="domain" description="Four-carbon acid sugar kinase nucleotide binding" evidence="8">
    <location>
        <begin position="253"/>
        <end position="420"/>
    </location>
</feature>
<dbReference type="Gene3D" id="3.40.980.20">
    <property type="entry name" value="Four-carbon acid sugar kinase, nucleotide binding domain"/>
    <property type="match status" value="1"/>
</dbReference>
<keyword evidence="2" id="KW-0808">Transferase</keyword>
<dbReference type="Proteomes" id="UP000031967">
    <property type="component" value="Unassembled WGS sequence"/>
</dbReference>
<keyword evidence="4" id="KW-0418">Kinase</keyword>
<reference evidence="9 10" key="1">
    <citation type="submission" date="2014-12" db="EMBL/GenBank/DDBJ databases">
        <title>Draft genome sequence of Paenibacillus kamchatkensis strain B-2647.</title>
        <authorList>
            <person name="Karlyshev A.V."/>
            <person name="Kudryashova E.B."/>
        </authorList>
    </citation>
    <scope>NUCLEOTIDE SEQUENCE [LARGE SCALE GENOMIC DNA]</scope>
    <source>
        <strain evidence="9 10">VKM B-2647</strain>
    </source>
</reference>
<evidence type="ECO:0000259" key="7">
    <source>
        <dbReference type="Pfam" id="PF07005"/>
    </source>
</evidence>
<keyword evidence="3" id="KW-0547">Nucleotide-binding</keyword>
<sequence length="431" mass="45538">MIGVAADDITGANDIGIMFAKHGFNTHVYSFAAGAPLALGGGKKPDAVILDTDSRFDGPEKAYRKVFEATLQLRAAGCSRFYNKTCSVFRGNIGAEFDAMLDALGESFAVVVLGFPKNGRTTVDGIHYVHGNKLEHSEFRNDPVHPMTRSDLAGILQAQTKRRVATIAHRIVSQGAGRLAEELDGMKRSGVGYVIVDVVDQPSLATIAKAVEGIRVLCGSSALAEELSALERRVGEQEVGAFPVAPLLGMGVLCVAGSLMPQTAEQLKVLEKSGIPSIEIDSLLLLDAQSREAEIRKLATACSIRIASGSDVALHTPNRQEAVDRTKQAGAALGLSNVEVSRLVSGAVAEITGRVLQVTGLSRVVIAGGDTSAAVCAKLGVKGMRLWQEIEPGLPSCITFTDPPLLMVLKSGSFGKPDFLAKALEHLKQQS</sequence>
<evidence type="ECO:0000256" key="5">
    <source>
        <dbReference type="ARBA" id="ARBA00022840"/>
    </source>
</evidence>
<keyword evidence="10" id="KW-1185">Reference proteome</keyword>
<dbReference type="RefSeq" id="WP_041051221.1">
    <property type="nucleotide sequence ID" value="NZ_JXAK01000062.1"/>
</dbReference>
<dbReference type="EMBL" id="JXAK01000062">
    <property type="protein sequence ID" value="KIL38413.1"/>
    <property type="molecule type" value="Genomic_DNA"/>
</dbReference>
<dbReference type="SUPFAM" id="SSF142764">
    <property type="entry name" value="YgbK-like"/>
    <property type="match status" value="1"/>
</dbReference>
<evidence type="ECO:0000256" key="3">
    <source>
        <dbReference type="ARBA" id="ARBA00022741"/>
    </source>
</evidence>
<evidence type="ECO:0000256" key="6">
    <source>
        <dbReference type="ARBA" id="ARBA00023277"/>
    </source>
</evidence>
<accession>A0ABR5ABL1</accession>
<comment type="caution">
    <text evidence="9">The sequence shown here is derived from an EMBL/GenBank/DDBJ whole genome shotgun (WGS) entry which is preliminary data.</text>
</comment>
<evidence type="ECO:0000313" key="10">
    <source>
        <dbReference type="Proteomes" id="UP000031967"/>
    </source>
</evidence>
<evidence type="ECO:0000256" key="1">
    <source>
        <dbReference type="ARBA" id="ARBA00005715"/>
    </source>
</evidence>
<protein>
    <recommendedName>
        <fullName evidence="11">Four-carbon acid sugar kinase family protein</fullName>
    </recommendedName>
</protein>
<dbReference type="InterPro" id="IPR037051">
    <property type="entry name" value="4-carb_acid_sugar_kinase_N_sf"/>
</dbReference>
<keyword evidence="5" id="KW-0067">ATP-binding</keyword>
<dbReference type="InterPro" id="IPR031475">
    <property type="entry name" value="NBD_C"/>
</dbReference>
<evidence type="ECO:0000256" key="4">
    <source>
        <dbReference type="ARBA" id="ARBA00022777"/>
    </source>
</evidence>
<dbReference type="Pfam" id="PF07005">
    <property type="entry name" value="SBD_N"/>
    <property type="match status" value="1"/>
</dbReference>
<proteinExistence type="inferred from homology"/>
<dbReference type="Gene3D" id="3.40.50.10840">
    <property type="entry name" value="Putative sugar-binding, N-terminal domain"/>
    <property type="match status" value="1"/>
</dbReference>
<gene>
    <name evidence="9" type="ORF">SD70_26495</name>
</gene>
<comment type="similarity">
    <text evidence="1">Belongs to the four-carbon acid sugar kinase family.</text>
</comment>